<dbReference type="EMBL" id="MU167249">
    <property type="protein sequence ID" value="KAG0147348.1"/>
    <property type="molecule type" value="Genomic_DNA"/>
</dbReference>
<proteinExistence type="inferred from homology"/>
<keyword evidence="3" id="KW-1185">Reference proteome</keyword>
<evidence type="ECO:0008006" key="4">
    <source>
        <dbReference type="Google" id="ProtNLM"/>
    </source>
</evidence>
<evidence type="ECO:0000256" key="1">
    <source>
        <dbReference type="ARBA" id="ARBA00034736"/>
    </source>
</evidence>
<dbReference type="OrthoDB" id="6417021at2759"/>
<dbReference type="PANTHER" id="PTHR32226">
    <property type="entry name" value="TELO2-INTERACTING PROTEIN 2"/>
    <property type="match status" value="1"/>
</dbReference>
<accession>A0A9P6NNK6</accession>
<name>A0A9P6NNK6_9BASI</name>
<evidence type="ECO:0000313" key="2">
    <source>
        <dbReference type="EMBL" id="KAG0147348.1"/>
    </source>
</evidence>
<dbReference type="GO" id="GO:0110078">
    <property type="term" value="C:TTT Hsp90 cochaperone complex"/>
    <property type="evidence" value="ECO:0007669"/>
    <property type="project" value="InterPro"/>
</dbReference>
<protein>
    <recommendedName>
        <fullName evidence="4">TELO2-interacting protein 2</fullName>
    </recommendedName>
</protein>
<reference evidence="2" key="1">
    <citation type="submission" date="2013-11" db="EMBL/GenBank/DDBJ databases">
        <title>Genome sequence of the fusiform rust pathogen reveals effectors for host alternation and coevolution with pine.</title>
        <authorList>
            <consortium name="DOE Joint Genome Institute"/>
            <person name="Smith K."/>
            <person name="Pendleton A."/>
            <person name="Kubisiak T."/>
            <person name="Anderson C."/>
            <person name="Salamov A."/>
            <person name="Aerts A."/>
            <person name="Riley R."/>
            <person name="Clum A."/>
            <person name="Lindquist E."/>
            <person name="Ence D."/>
            <person name="Campbell M."/>
            <person name="Kronenberg Z."/>
            <person name="Feau N."/>
            <person name="Dhillon B."/>
            <person name="Hamelin R."/>
            <person name="Burleigh J."/>
            <person name="Smith J."/>
            <person name="Yandell M."/>
            <person name="Nelson C."/>
            <person name="Grigoriev I."/>
            <person name="Davis J."/>
        </authorList>
    </citation>
    <scope>NUCLEOTIDE SEQUENCE</scope>
    <source>
        <strain evidence="2">G11</strain>
    </source>
</reference>
<dbReference type="PANTHER" id="PTHR32226:SF2">
    <property type="entry name" value="TELO2-INTERACTING PROTEIN 2"/>
    <property type="match status" value="1"/>
</dbReference>
<dbReference type="GO" id="GO:0005634">
    <property type="term" value="C:nucleus"/>
    <property type="evidence" value="ECO:0007669"/>
    <property type="project" value="TreeGrafter"/>
</dbReference>
<sequence>MVDLNPPLDANTRHVLSELLGQETLDRLEAFLSLPQHPLEHELDLRSAYDRTNGDSRTSSSQTLESEIARSICNVIEVLNPLLKTESTGPEVSVVKVVHDLVEILGVFGGDRSSVLSLQTRCGLIYRLGCWNSIGDVKDEWDLSGRTRELLTGTIDRLWPGPECVYEEEDRYKHLPPISSVIKVASFILAEHVKPLFGSVTPSVNTETGRRVEREHAQLFGPSASVGDDRLELWKQRDRGFHNVISLLLARLQQPVEFEAVWPLIVPPTITLLEQSVPIHRLRGLQISKVLIQHAPPSLICRTGIDALLQKAFTTSFTFLHLPETLHILRSSFEANIFLIECQWTASDRLLKAQADRYERLNTLLEDCLFNLLAFGKTDRDERVGVDDFVLLKLDQFIDLLGLALARHYRVIMPYLCDLITNVHMNGVNAQTMRTALGLIVRLMETGEDLAGKWRSRLLVVLAVAWIELRKALPGAGIGELCGNQTAVESVRGDFSSTVSYLKTMVVKGREGRMAEQEQVEQMVGEMSRLEPLLKEILS</sequence>
<comment type="caution">
    <text evidence="2">The sequence shown here is derived from an EMBL/GenBank/DDBJ whole genome shotgun (WGS) entry which is preliminary data.</text>
</comment>
<dbReference type="GO" id="GO:0005829">
    <property type="term" value="C:cytosol"/>
    <property type="evidence" value="ECO:0007669"/>
    <property type="project" value="TreeGrafter"/>
</dbReference>
<dbReference type="InterPro" id="IPR018870">
    <property type="entry name" value="Tti2"/>
</dbReference>
<dbReference type="Proteomes" id="UP000886653">
    <property type="component" value="Unassembled WGS sequence"/>
</dbReference>
<gene>
    <name evidence="2" type="ORF">CROQUDRAFT_656276</name>
</gene>
<evidence type="ECO:0000313" key="3">
    <source>
        <dbReference type="Proteomes" id="UP000886653"/>
    </source>
</evidence>
<dbReference type="Pfam" id="PF10521">
    <property type="entry name" value="Tti2"/>
    <property type="match status" value="1"/>
</dbReference>
<dbReference type="AlphaFoldDB" id="A0A9P6NNK6"/>
<comment type="similarity">
    <text evidence="1">Belongs to the TTI2 family.</text>
</comment>
<organism evidence="2 3">
    <name type="scientific">Cronartium quercuum f. sp. fusiforme G11</name>
    <dbReference type="NCBI Taxonomy" id="708437"/>
    <lineage>
        <taxon>Eukaryota</taxon>
        <taxon>Fungi</taxon>
        <taxon>Dikarya</taxon>
        <taxon>Basidiomycota</taxon>
        <taxon>Pucciniomycotina</taxon>
        <taxon>Pucciniomycetes</taxon>
        <taxon>Pucciniales</taxon>
        <taxon>Coleosporiaceae</taxon>
        <taxon>Cronartium</taxon>
    </lineage>
</organism>